<organism evidence="2 3">
    <name type="scientific">Cirrhinus mrigala</name>
    <name type="common">Mrigala</name>
    <dbReference type="NCBI Taxonomy" id="683832"/>
    <lineage>
        <taxon>Eukaryota</taxon>
        <taxon>Metazoa</taxon>
        <taxon>Chordata</taxon>
        <taxon>Craniata</taxon>
        <taxon>Vertebrata</taxon>
        <taxon>Euteleostomi</taxon>
        <taxon>Actinopterygii</taxon>
        <taxon>Neopterygii</taxon>
        <taxon>Teleostei</taxon>
        <taxon>Ostariophysi</taxon>
        <taxon>Cypriniformes</taxon>
        <taxon>Cyprinidae</taxon>
        <taxon>Labeoninae</taxon>
        <taxon>Labeonini</taxon>
        <taxon>Cirrhinus</taxon>
    </lineage>
</organism>
<comment type="caution">
    <text evidence="2">The sequence shown here is derived from an EMBL/GenBank/DDBJ whole genome shotgun (WGS) entry which is preliminary data.</text>
</comment>
<accession>A0ABD0QK13</accession>
<evidence type="ECO:0000256" key="1">
    <source>
        <dbReference type="SAM" id="MobiDB-lite"/>
    </source>
</evidence>
<evidence type="ECO:0000313" key="2">
    <source>
        <dbReference type="EMBL" id="KAL0186479.1"/>
    </source>
</evidence>
<keyword evidence="3" id="KW-1185">Reference proteome</keyword>
<dbReference type="Proteomes" id="UP001529510">
    <property type="component" value="Unassembled WGS sequence"/>
</dbReference>
<evidence type="ECO:0000313" key="3">
    <source>
        <dbReference type="Proteomes" id="UP001529510"/>
    </source>
</evidence>
<reference evidence="2 3" key="1">
    <citation type="submission" date="2024-05" db="EMBL/GenBank/DDBJ databases">
        <title>Genome sequencing and assembly of Indian major carp, Cirrhinus mrigala (Hamilton, 1822).</title>
        <authorList>
            <person name="Mohindra V."/>
            <person name="Chowdhury L.M."/>
            <person name="Lal K."/>
            <person name="Jena J.K."/>
        </authorList>
    </citation>
    <scope>NUCLEOTIDE SEQUENCE [LARGE SCALE GENOMIC DNA]</scope>
    <source>
        <strain evidence="2">CM1030</strain>
        <tissue evidence="2">Blood</tissue>
    </source>
</reference>
<gene>
    <name evidence="2" type="ORF">M9458_018149</name>
</gene>
<dbReference type="EMBL" id="JAMKFB020000008">
    <property type="protein sequence ID" value="KAL0186479.1"/>
    <property type="molecule type" value="Genomic_DNA"/>
</dbReference>
<dbReference type="AlphaFoldDB" id="A0ABD0QK13"/>
<feature type="region of interest" description="Disordered" evidence="1">
    <location>
        <begin position="54"/>
        <end position="77"/>
    </location>
</feature>
<feature type="non-terminal residue" evidence="2">
    <location>
        <position position="77"/>
    </location>
</feature>
<sequence>MTATAPAAAPSLPSTAAPVHAPAATYQHGPTAVPAAATAPFAAPALAAATITQSKGAQNHSLAAKEGRRGSCSSQIT</sequence>
<name>A0ABD0QK13_CIRMR</name>
<protein>
    <submittedName>
        <fullName evidence="2">Uncharacterized protein</fullName>
    </submittedName>
</protein>
<proteinExistence type="predicted"/>